<evidence type="ECO:0000313" key="1">
    <source>
        <dbReference type="EMBL" id="QHU30193.1"/>
    </source>
</evidence>
<name>A0A6C0LI35_9ZZZZ</name>
<dbReference type="EMBL" id="MN740504">
    <property type="protein sequence ID" value="QHU30193.1"/>
    <property type="molecule type" value="Genomic_DNA"/>
</dbReference>
<protein>
    <submittedName>
        <fullName evidence="1">Uncharacterized protein</fullName>
    </submittedName>
</protein>
<dbReference type="AlphaFoldDB" id="A0A6C0LI35"/>
<accession>A0A6C0LI35</accession>
<reference evidence="1" key="1">
    <citation type="journal article" date="2020" name="Nature">
        <title>Giant virus diversity and host interactions through global metagenomics.</title>
        <authorList>
            <person name="Schulz F."/>
            <person name="Roux S."/>
            <person name="Paez-Espino D."/>
            <person name="Jungbluth S."/>
            <person name="Walsh D.A."/>
            <person name="Denef V.J."/>
            <person name="McMahon K.D."/>
            <person name="Konstantinidis K.T."/>
            <person name="Eloe-Fadrosh E.A."/>
            <person name="Kyrpides N.C."/>
            <person name="Woyke T."/>
        </authorList>
    </citation>
    <scope>NUCLEOTIDE SEQUENCE</scope>
    <source>
        <strain evidence="1">GVMAG-M-3300027833-11</strain>
    </source>
</reference>
<organism evidence="1">
    <name type="scientific">viral metagenome</name>
    <dbReference type="NCBI Taxonomy" id="1070528"/>
    <lineage>
        <taxon>unclassified sequences</taxon>
        <taxon>metagenomes</taxon>
        <taxon>organismal metagenomes</taxon>
    </lineage>
</organism>
<sequence length="103" mass="12268">MQVLFNLVFKENTFIVIMPILVSIYNYMSDHNISIDIENDSLMDYKSLQKMIFIHNALLDGWTITMKTDKYIFTKKHEGRKEVLSDDYLKTFIERNLGTLRVR</sequence>
<proteinExistence type="predicted"/>